<organism evidence="1 2">
    <name type="scientific">Paramecium tetraurelia</name>
    <dbReference type="NCBI Taxonomy" id="5888"/>
    <lineage>
        <taxon>Eukaryota</taxon>
        <taxon>Sar</taxon>
        <taxon>Alveolata</taxon>
        <taxon>Ciliophora</taxon>
        <taxon>Intramacronucleata</taxon>
        <taxon>Oligohymenophorea</taxon>
        <taxon>Peniculida</taxon>
        <taxon>Parameciidae</taxon>
        <taxon>Paramecium</taxon>
    </lineage>
</organism>
<proteinExistence type="predicted"/>
<keyword evidence="2" id="KW-1185">Reference proteome</keyword>
<dbReference type="HOGENOM" id="CLU_716653_0_0_1"/>
<dbReference type="RefSeq" id="XP_001426508.1">
    <property type="nucleotide sequence ID" value="XM_001426471.2"/>
</dbReference>
<dbReference type="OMA" id="KIWIQTV"/>
<dbReference type="KEGG" id="ptm:GSPATT00029741001"/>
<dbReference type="Proteomes" id="UP000000600">
    <property type="component" value="Unassembled WGS sequence"/>
</dbReference>
<dbReference type="STRING" id="5888.A0BKP3"/>
<dbReference type="GeneID" id="5012292"/>
<dbReference type="OrthoDB" id="287297at2759"/>
<gene>
    <name evidence="1" type="ORF">GSPATT00029741001</name>
</gene>
<accession>A0BKP3</accession>
<evidence type="ECO:0000313" key="1">
    <source>
        <dbReference type="EMBL" id="CAK59110.1"/>
    </source>
</evidence>
<protein>
    <submittedName>
        <fullName evidence="1">Uncharacterized protein</fullName>
    </submittedName>
</protein>
<reference evidence="1 2" key="1">
    <citation type="journal article" date="2006" name="Nature">
        <title>Global trends of whole-genome duplications revealed by the ciliate Paramecium tetraurelia.</title>
        <authorList>
            <consortium name="Genoscope"/>
            <person name="Aury J.-M."/>
            <person name="Jaillon O."/>
            <person name="Duret L."/>
            <person name="Noel B."/>
            <person name="Jubin C."/>
            <person name="Porcel B.M."/>
            <person name="Segurens B."/>
            <person name="Daubin V."/>
            <person name="Anthouard V."/>
            <person name="Aiach N."/>
            <person name="Arnaiz O."/>
            <person name="Billaut A."/>
            <person name="Beisson J."/>
            <person name="Blanc I."/>
            <person name="Bouhouche K."/>
            <person name="Camara F."/>
            <person name="Duharcourt S."/>
            <person name="Guigo R."/>
            <person name="Gogendeau D."/>
            <person name="Katinka M."/>
            <person name="Keller A.-M."/>
            <person name="Kissmehl R."/>
            <person name="Klotz C."/>
            <person name="Koll F."/>
            <person name="Le Moue A."/>
            <person name="Lepere C."/>
            <person name="Malinsky S."/>
            <person name="Nowacki M."/>
            <person name="Nowak J.K."/>
            <person name="Plattner H."/>
            <person name="Poulain J."/>
            <person name="Ruiz F."/>
            <person name="Serrano V."/>
            <person name="Zagulski M."/>
            <person name="Dessen P."/>
            <person name="Betermier M."/>
            <person name="Weissenbach J."/>
            <person name="Scarpelli C."/>
            <person name="Schachter V."/>
            <person name="Sperling L."/>
            <person name="Meyer E."/>
            <person name="Cohen J."/>
            <person name="Wincker P."/>
        </authorList>
    </citation>
    <scope>NUCLEOTIDE SEQUENCE [LARGE SCALE GENOMIC DNA]</scope>
    <source>
        <strain evidence="1 2">Stock d4-2</strain>
    </source>
</reference>
<dbReference type="EMBL" id="CT868000">
    <property type="protein sequence ID" value="CAK59110.1"/>
    <property type="molecule type" value="Genomic_DNA"/>
</dbReference>
<dbReference type="InParanoid" id="A0BKP3"/>
<dbReference type="AlphaFoldDB" id="A0BKP3"/>
<name>A0BKP3_PARTE</name>
<dbReference type="eggNOG" id="ENOG502SSH0">
    <property type="taxonomic scope" value="Eukaryota"/>
</dbReference>
<evidence type="ECO:0000313" key="2">
    <source>
        <dbReference type="Proteomes" id="UP000000600"/>
    </source>
</evidence>
<sequence>MWGAEVYIYVNSLEKLFIIVGKSDKIWIQTVFYLLYMLCVSIRSKTNSRHQYYATKPLQYQKFYEMKKKYDFKNDDLTFPINIPLKQRYAYRPQRQFNKATPQNDYLNTEVMSGNEILLYFEQLDNLRINEILNGLERLHKYNKGQFNLAEHPWVKAALDKVFEEHNHLTKIQFIQLLNIYSNYGIETPEVWAKFQERMIKLLPNIPAKLFGECVRLFMEKSERSTDEFKKELSLVIPVHLTKMSPQAIATAFEMVYKHNLMTEYLFFDHLHLILRNRFKWFIKGKACPLMLRLLREANFETCEFLWPEVYKQLEAELDRIPNDQCAPIRNELVKIGEAFPSHSQYNNIIIAKKIGARATWEATLGGQARKLSLVEIVKNDILYYKEKQKLQRSQSQQSP</sequence>